<comment type="caution">
    <text evidence="1">The sequence shown here is derived from an EMBL/GenBank/DDBJ whole genome shotgun (WGS) entry which is preliminary data.</text>
</comment>
<dbReference type="InterPro" id="IPR021523">
    <property type="entry name" value="DUF3187"/>
</dbReference>
<protein>
    <submittedName>
        <fullName evidence="1">DUF3187 family protein</fullName>
    </submittedName>
</protein>
<evidence type="ECO:0000313" key="2">
    <source>
        <dbReference type="Proteomes" id="UP000534783"/>
    </source>
</evidence>
<reference evidence="1 2" key="1">
    <citation type="journal article" date="2020" name="Nature">
        <title>Bacterial chemolithoautotrophy via manganese oxidation.</title>
        <authorList>
            <person name="Yu H."/>
            <person name="Leadbetter J.R."/>
        </authorList>
    </citation>
    <scope>NUCLEOTIDE SEQUENCE [LARGE SCALE GENOMIC DNA]</scope>
    <source>
        <strain evidence="1 2">Mn-1</strain>
    </source>
</reference>
<dbReference type="Pfam" id="PF11383">
    <property type="entry name" value="DUF3187"/>
    <property type="match status" value="1"/>
</dbReference>
<evidence type="ECO:0000313" key="1">
    <source>
        <dbReference type="EMBL" id="NKE71828.1"/>
    </source>
</evidence>
<dbReference type="EMBL" id="VTOW01000002">
    <property type="protein sequence ID" value="NKE71828.1"/>
    <property type="molecule type" value="Genomic_DNA"/>
</dbReference>
<dbReference type="Proteomes" id="UP000534783">
    <property type="component" value="Unassembled WGS sequence"/>
</dbReference>
<sequence>MLAGEIDRRERIDLVRQGGGSRRGRFALGCILSLLLFSHKLVQAESTHPCSENVGFGPLGIRGQSYFQMLHLTPTPSAPSTLRKGEWEGQALLTWVNGWAVSKDHYMIDTETLQWTGKLSYALNDRIQFGFEIPVLWRGGGYLDRSIEGFHHAFNLGNGRRDRFPRNRTRFEFHRKDGSTFVLEDSGIGLQDAVFSSQVSLTCGGAKVPAVGVSLSVSLPTDREEKLYGTDGIDVSGTLLFAKRISRVYIYLNFSYVRLGSGDFVGIPLHRDKWVGFAAVEYRLKEGTSLILQNTLSSGVAEDFFEFSDYTDEMAFGFKTAFTNRLVWEMGVIENLFNIRNGPDFGIHTGLSYRF</sequence>
<name>A0A7X6IBN7_9BACT</name>
<gene>
    <name evidence="1" type="ORF">MNODULE_13855</name>
</gene>
<organism evidence="1 2">
    <name type="scientific">Candidatus Manganitrophus noduliformans</name>
    <dbReference type="NCBI Taxonomy" id="2606439"/>
    <lineage>
        <taxon>Bacteria</taxon>
        <taxon>Pseudomonadati</taxon>
        <taxon>Nitrospirota</taxon>
        <taxon>Nitrospiria</taxon>
        <taxon>Candidatus Troglogloeales</taxon>
        <taxon>Candidatus Manganitrophaceae</taxon>
        <taxon>Candidatus Manganitrophus</taxon>
    </lineage>
</organism>
<keyword evidence="2" id="KW-1185">Reference proteome</keyword>
<accession>A0A7X6IBN7</accession>
<proteinExistence type="predicted"/>
<dbReference type="AlphaFoldDB" id="A0A7X6IBN7"/>